<keyword evidence="6" id="KW-1185">Reference proteome</keyword>
<protein>
    <recommendedName>
        <fullName evidence="4">MobA-like NTP transferase domain-containing protein</fullName>
    </recommendedName>
</protein>
<keyword evidence="1" id="KW-0808">Transferase</keyword>
<evidence type="ECO:0000256" key="3">
    <source>
        <dbReference type="ARBA" id="ARBA00022842"/>
    </source>
</evidence>
<reference evidence="6" key="1">
    <citation type="submission" date="2017-01" db="EMBL/GenBank/DDBJ databases">
        <authorList>
            <person name="Brunel B."/>
        </authorList>
    </citation>
    <scope>NUCLEOTIDE SEQUENCE [LARGE SCALE GENOMIC DNA]</scope>
</reference>
<dbReference type="Proteomes" id="UP000188388">
    <property type="component" value="Unassembled WGS sequence"/>
</dbReference>
<dbReference type="STRING" id="1631249.BQ8794_140324"/>
<proteinExistence type="predicted"/>
<evidence type="ECO:0000256" key="2">
    <source>
        <dbReference type="ARBA" id="ARBA00022695"/>
    </source>
</evidence>
<dbReference type="Gene3D" id="3.90.550.10">
    <property type="entry name" value="Spore Coat Polysaccharide Biosynthesis Protein SpsA, Chain A"/>
    <property type="match status" value="1"/>
</dbReference>
<dbReference type="EMBL" id="FTPD01000006">
    <property type="protein sequence ID" value="SIT54179.1"/>
    <property type="molecule type" value="Genomic_DNA"/>
</dbReference>
<dbReference type="Pfam" id="PF12804">
    <property type="entry name" value="NTP_transf_3"/>
    <property type="match status" value="1"/>
</dbReference>
<sequence length="263" mass="27465">MTTPPKTAMVLAAGLGKRMRPITDTMPKPLVKISGKTLLDWGLDSLARAGVDKAIVNVHYFPEQIVAHVAARRAPRVVISDESEALLDSAGGIVHALPELGGAHFYIVNADTFWIDSSVPNLARLALAWDAAKMDILLMLADPQSATGHSGGTDFLMAPDGALRRSKGDPTGLIYAGAAIVHPKLFKDAPAGPHSLNAYFDAAIAAGRLFGMPMQGHWITVGTPDAIPLAEAAVAAALAESTSASTELTSAISELTSAITELK</sequence>
<evidence type="ECO:0000256" key="1">
    <source>
        <dbReference type="ARBA" id="ARBA00022679"/>
    </source>
</evidence>
<dbReference type="SUPFAM" id="SSF53448">
    <property type="entry name" value="Nucleotide-diphospho-sugar transferases"/>
    <property type="match status" value="1"/>
</dbReference>
<name>A0A1R3V2V2_9HYPH</name>
<evidence type="ECO:0000259" key="4">
    <source>
        <dbReference type="Pfam" id="PF12804"/>
    </source>
</evidence>
<dbReference type="InterPro" id="IPR050065">
    <property type="entry name" value="GlmU-like"/>
</dbReference>
<feature type="domain" description="MobA-like NTP transferase" evidence="4">
    <location>
        <begin position="8"/>
        <end position="137"/>
    </location>
</feature>
<dbReference type="InterPro" id="IPR025877">
    <property type="entry name" value="MobA-like_NTP_Trfase"/>
</dbReference>
<dbReference type="PANTHER" id="PTHR43584">
    <property type="entry name" value="NUCLEOTIDYL TRANSFERASE"/>
    <property type="match status" value="1"/>
</dbReference>
<dbReference type="PANTHER" id="PTHR43584:SF8">
    <property type="entry name" value="N-ACETYLMURAMATE ALPHA-1-PHOSPHATE URIDYLYLTRANSFERASE"/>
    <property type="match status" value="1"/>
</dbReference>
<dbReference type="CDD" id="cd06422">
    <property type="entry name" value="NTP_transferase_like_1"/>
    <property type="match status" value="1"/>
</dbReference>
<keyword evidence="3" id="KW-0460">Magnesium</keyword>
<organism evidence="5 6">
    <name type="scientific">Mesorhizobium prunaredense</name>
    <dbReference type="NCBI Taxonomy" id="1631249"/>
    <lineage>
        <taxon>Bacteria</taxon>
        <taxon>Pseudomonadati</taxon>
        <taxon>Pseudomonadota</taxon>
        <taxon>Alphaproteobacteria</taxon>
        <taxon>Hyphomicrobiales</taxon>
        <taxon>Phyllobacteriaceae</taxon>
        <taxon>Mesorhizobium</taxon>
    </lineage>
</organism>
<evidence type="ECO:0000313" key="6">
    <source>
        <dbReference type="Proteomes" id="UP000188388"/>
    </source>
</evidence>
<dbReference type="InterPro" id="IPR029044">
    <property type="entry name" value="Nucleotide-diphossugar_trans"/>
</dbReference>
<dbReference type="RefSeq" id="WP_077374763.1">
    <property type="nucleotide sequence ID" value="NZ_FTPD01000006.1"/>
</dbReference>
<dbReference type="GO" id="GO:0016779">
    <property type="term" value="F:nucleotidyltransferase activity"/>
    <property type="evidence" value="ECO:0007669"/>
    <property type="project" value="UniProtKB-KW"/>
</dbReference>
<dbReference type="AlphaFoldDB" id="A0A1R3V2V2"/>
<evidence type="ECO:0000313" key="5">
    <source>
        <dbReference type="EMBL" id="SIT54179.1"/>
    </source>
</evidence>
<keyword evidence="2" id="KW-0548">Nucleotidyltransferase</keyword>
<gene>
    <name evidence="5" type="ORF">BQ8794_140324</name>
</gene>
<accession>A0A1R3V2V2</accession>